<evidence type="ECO:0000313" key="1">
    <source>
        <dbReference type="EMBL" id="SCL17672.1"/>
    </source>
</evidence>
<protein>
    <submittedName>
        <fullName evidence="1">Uncharacterized protein</fullName>
    </submittedName>
</protein>
<proteinExistence type="predicted"/>
<name>A0A1C6RKH6_9ACTN</name>
<evidence type="ECO:0000313" key="2">
    <source>
        <dbReference type="Proteomes" id="UP000198959"/>
    </source>
</evidence>
<organism evidence="1 2">
    <name type="scientific">Micromonospora pallida</name>
    <dbReference type="NCBI Taxonomy" id="145854"/>
    <lineage>
        <taxon>Bacteria</taxon>
        <taxon>Bacillati</taxon>
        <taxon>Actinomycetota</taxon>
        <taxon>Actinomycetes</taxon>
        <taxon>Micromonosporales</taxon>
        <taxon>Micromonosporaceae</taxon>
        <taxon>Micromonospora</taxon>
    </lineage>
</organism>
<gene>
    <name evidence="1" type="ORF">GA0074692_0225</name>
</gene>
<sequence length="103" mass="11805">MRAIEQLERSRLWDQAVSDALRDWSWLVHHPESAMWDPAERCGVQECCPDPDEARFILGLAVSVLLTGDARILRMQVTALDKVRRRTVRHPFEIGNRTGRAPA</sequence>
<dbReference type="AlphaFoldDB" id="A0A1C6RKH6"/>
<dbReference type="EMBL" id="FMHW01000002">
    <property type="protein sequence ID" value="SCL17672.1"/>
    <property type="molecule type" value="Genomic_DNA"/>
</dbReference>
<dbReference type="STRING" id="145854.GA0074692_0225"/>
<dbReference type="OrthoDB" id="3480573at2"/>
<accession>A0A1C6RKH6</accession>
<dbReference type="Proteomes" id="UP000198959">
    <property type="component" value="Unassembled WGS sequence"/>
</dbReference>
<dbReference type="RefSeq" id="WP_091638634.1">
    <property type="nucleotide sequence ID" value="NZ_FMHW01000002.1"/>
</dbReference>
<keyword evidence="2" id="KW-1185">Reference proteome</keyword>
<reference evidence="2" key="1">
    <citation type="submission" date="2016-06" db="EMBL/GenBank/DDBJ databases">
        <authorList>
            <person name="Varghese N."/>
            <person name="Submissions Spin"/>
        </authorList>
    </citation>
    <scope>NUCLEOTIDE SEQUENCE [LARGE SCALE GENOMIC DNA]</scope>
    <source>
        <strain evidence="2">DSM 43817</strain>
    </source>
</reference>